<proteinExistence type="predicted"/>
<name>A0A815VC27_ADIRI</name>
<sequence length="101" mass="11232">MLVTYNLTVPVVFLLTLIYGMSALSFDQPNLCPTAKWNQDASPFADVYDVGTERVLMFIDANNTIYATSDKKAQIIVCLIDDSQYAAWSNEANLRSPPALH</sequence>
<accession>A0A815VC27</accession>
<dbReference type="Proteomes" id="UP000663852">
    <property type="component" value="Unassembled WGS sequence"/>
</dbReference>
<feature type="chain" id="PRO_5033031821" evidence="1">
    <location>
        <begin position="24"/>
        <end position="101"/>
    </location>
</feature>
<gene>
    <name evidence="2" type="ORF">EDS130_LOCUS44505</name>
</gene>
<dbReference type="AlphaFoldDB" id="A0A815VC27"/>
<reference evidence="2" key="1">
    <citation type="submission" date="2021-02" db="EMBL/GenBank/DDBJ databases">
        <authorList>
            <person name="Nowell W R."/>
        </authorList>
    </citation>
    <scope>NUCLEOTIDE SEQUENCE</scope>
</reference>
<organism evidence="2 3">
    <name type="scientific">Adineta ricciae</name>
    <name type="common">Rotifer</name>
    <dbReference type="NCBI Taxonomy" id="249248"/>
    <lineage>
        <taxon>Eukaryota</taxon>
        <taxon>Metazoa</taxon>
        <taxon>Spiralia</taxon>
        <taxon>Gnathifera</taxon>
        <taxon>Rotifera</taxon>
        <taxon>Eurotatoria</taxon>
        <taxon>Bdelloidea</taxon>
        <taxon>Adinetida</taxon>
        <taxon>Adinetidae</taxon>
        <taxon>Adineta</taxon>
    </lineage>
</organism>
<evidence type="ECO:0000256" key="1">
    <source>
        <dbReference type="SAM" id="SignalP"/>
    </source>
</evidence>
<evidence type="ECO:0000313" key="3">
    <source>
        <dbReference type="Proteomes" id="UP000663852"/>
    </source>
</evidence>
<keyword evidence="1" id="KW-0732">Signal</keyword>
<protein>
    <submittedName>
        <fullName evidence="2">Uncharacterized protein</fullName>
    </submittedName>
</protein>
<dbReference type="EMBL" id="CAJNOJ010000869">
    <property type="protein sequence ID" value="CAF1530111.1"/>
    <property type="molecule type" value="Genomic_DNA"/>
</dbReference>
<comment type="caution">
    <text evidence="2">The sequence shown here is derived from an EMBL/GenBank/DDBJ whole genome shotgun (WGS) entry which is preliminary data.</text>
</comment>
<feature type="signal peptide" evidence="1">
    <location>
        <begin position="1"/>
        <end position="23"/>
    </location>
</feature>
<evidence type="ECO:0000313" key="2">
    <source>
        <dbReference type="EMBL" id="CAF1530111.1"/>
    </source>
</evidence>